<evidence type="ECO:0000313" key="14">
    <source>
        <dbReference type="EMBL" id="PUE01857.1"/>
    </source>
</evidence>
<evidence type="ECO:0000256" key="1">
    <source>
        <dbReference type="ARBA" id="ARBA00002591"/>
    </source>
</evidence>
<evidence type="ECO:0000256" key="4">
    <source>
        <dbReference type="ARBA" id="ARBA00011439"/>
    </source>
</evidence>
<feature type="chain" id="PRO_5027055397" description="Flagellar L-ring protein" evidence="13">
    <location>
        <begin position="23"/>
        <end position="235"/>
    </location>
</feature>
<dbReference type="InterPro" id="IPR000527">
    <property type="entry name" value="Flag_Lring"/>
</dbReference>
<name>A0A6N4DWZ6_9GAMM</name>
<comment type="subcellular location">
    <subcellularLocation>
        <location evidence="11">Cell outer membrane</location>
        <topology evidence="11">Lipid-anchor</topology>
    </subcellularLocation>
    <subcellularLocation>
        <location evidence="11">Bacterial flagellum basal body</location>
    </subcellularLocation>
    <subcellularLocation>
        <location evidence="2">Membrane</location>
        <topology evidence="2">Lipid-anchor</topology>
    </subcellularLocation>
</comment>
<dbReference type="HAMAP" id="MF_00415">
    <property type="entry name" value="FlgH"/>
    <property type="match status" value="1"/>
</dbReference>
<evidence type="ECO:0000256" key="2">
    <source>
        <dbReference type="ARBA" id="ARBA00004635"/>
    </source>
</evidence>
<feature type="region of interest" description="Disordered" evidence="12">
    <location>
        <begin position="85"/>
        <end position="104"/>
    </location>
</feature>
<dbReference type="AlphaFoldDB" id="A0A6N4DWZ6"/>
<evidence type="ECO:0000256" key="10">
    <source>
        <dbReference type="ARBA" id="ARBA00023288"/>
    </source>
</evidence>
<keyword evidence="14" id="KW-0282">Flagellum</keyword>
<evidence type="ECO:0000256" key="9">
    <source>
        <dbReference type="ARBA" id="ARBA00023237"/>
    </source>
</evidence>
<sequence>MKRLLTRSIVALAVLWLGGCNTAPQRDPAYAPVRPIVMPVPPQGNGAIYQAGYEHSWFEDLRARRVGDMLTVKLAEATDATKNAATNLSKSNSNSVTNPTLLGSTPQFNTPSVLPLASNTDNTLATSLESSHSFAGSGDSTQSNELTGDITVTVVEVLPNGYLMVRGEKRIGINQGNEYVRVAGIVRPADIDSTNTVLSTRIADPTLVYVGDGAVADSNVVGWLSRFFVSVLFPF</sequence>
<dbReference type="GO" id="GO:0003774">
    <property type="term" value="F:cytoskeletal motor activity"/>
    <property type="evidence" value="ECO:0007669"/>
    <property type="project" value="InterPro"/>
</dbReference>
<organism evidence="14 15">
    <name type="scientific">Candidatus Sedimenticola endophacoides</name>
    <dbReference type="NCBI Taxonomy" id="2548426"/>
    <lineage>
        <taxon>Bacteria</taxon>
        <taxon>Pseudomonadati</taxon>
        <taxon>Pseudomonadota</taxon>
        <taxon>Gammaproteobacteria</taxon>
        <taxon>Chromatiales</taxon>
        <taxon>Sedimenticolaceae</taxon>
        <taxon>Sedimenticola</taxon>
    </lineage>
</organism>
<evidence type="ECO:0000256" key="12">
    <source>
        <dbReference type="SAM" id="MobiDB-lite"/>
    </source>
</evidence>
<dbReference type="PANTHER" id="PTHR34933">
    <property type="entry name" value="FLAGELLAR L-RING PROTEIN"/>
    <property type="match status" value="1"/>
</dbReference>
<comment type="similarity">
    <text evidence="3 11">Belongs to the FlgH family.</text>
</comment>
<keyword evidence="9 11" id="KW-0998">Cell outer membrane</keyword>
<dbReference type="NCBIfam" id="NF001304">
    <property type="entry name" value="PRK00249.1-4"/>
    <property type="match status" value="1"/>
</dbReference>
<evidence type="ECO:0000256" key="5">
    <source>
        <dbReference type="ARBA" id="ARBA00022729"/>
    </source>
</evidence>
<protein>
    <recommendedName>
        <fullName evidence="11">Flagellar L-ring protein</fullName>
    </recommendedName>
    <alternativeName>
        <fullName evidence="11">Basal body L-ring protein</fullName>
    </alternativeName>
</protein>
<evidence type="ECO:0000256" key="8">
    <source>
        <dbReference type="ARBA" id="ARBA00023143"/>
    </source>
</evidence>
<dbReference type="EMBL" id="PQCO01000192">
    <property type="protein sequence ID" value="PUE01857.1"/>
    <property type="molecule type" value="Genomic_DNA"/>
</dbReference>
<evidence type="ECO:0000256" key="6">
    <source>
        <dbReference type="ARBA" id="ARBA00023136"/>
    </source>
</evidence>
<gene>
    <name evidence="11" type="primary">flgH</name>
    <name evidence="14" type="ORF">C3L24_07260</name>
</gene>
<evidence type="ECO:0000313" key="15">
    <source>
        <dbReference type="Proteomes" id="UP000250928"/>
    </source>
</evidence>
<keyword evidence="14" id="KW-0966">Cell projection</keyword>
<accession>A0A6N4DWZ6</accession>
<dbReference type="Proteomes" id="UP000250928">
    <property type="component" value="Unassembled WGS sequence"/>
</dbReference>
<comment type="function">
    <text evidence="1 11">Assembles around the rod to form the L-ring and probably protects the motor/basal body from shearing forces during rotation.</text>
</comment>
<dbReference type="PROSITE" id="PS51257">
    <property type="entry name" value="PROKAR_LIPOPROTEIN"/>
    <property type="match status" value="1"/>
</dbReference>
<dbReference type="Pfam" id="PF02107">
    <property type="entry name" value="FlgH"/>
    <property type="match status" value="1"/>
</dbReference>
<dbReference type="GO" id="GO:0071973">
    <property type="term" value="P:bacterial-type flagellum-dependent cell motility"/>
    <property type="evidence" value="ECO:0007669"/>
    <property type="project" value="InterPro"/>
</dbReference>
<evidence type="ECO:0000256" key="11">
    <source>
        <dbReference type="HAMAP-Rule" id="MF_00415"/>
    </source>
</evidence>
<dbReference type="PANTHER" id="PTHR34933:SF1">
    <property type="entry name" value="FLAGELLAR L-RING PROTEIN"/>
    <property type="match status" value="1"/>
</dbReference>
<reference evidence="14 15" key="1">
    <citation type="submission" date="2018-01" db="EMBL/GenBank/DDBJ databases">
        <title>Novel co-symbiosis in the lucinid bivalve Phacoides pectinatus.</title>
        <authorList>
            <person name="Lim S.J."/>
            <person name="Davis B.G."/>
            <person name="Gill D.E."/>
            <person name="Engel A.S."/>
            <person name="Anderson L.C."/>
            <person name="Campbell B.J."/>
        </authorList>
    </citation>
    <scope>NUCLEOTIDE SEQUENCE [LARGE SCALE GENOMIC DNA]</scope>
    <source>
        <strain evidence="14">N3_P5</strain>
    </source>
</reference>
<comment type="subunit">
    <text evidence="4 11">The basal body constitutes a major portion of the flagellar organelle and consists of four rings (L,P,S, and M) mounted on a central rod.</text>
</comment>
<dbReference type="GO" id="GO:0009279">
    <property type="term" value="C:cell outer membrane"/>
    <property type="evidence" value="ECO:0007669"/>
    <property type="project" value="UniProtKB-SubCell"/>
</dbReference>
<evidence type="ECO:0000256" key="13">
    <source>
        <dbReference type="SAM" id="SignalP"/>
    </source>
</evidence>
<proteinExistence type="inferred from homology"/>
<keyword evidence="5 11" id="KW-0732">Signal</keyword>
<evidence type="ECO:0000256" key="7">
    <source>
        <dbReference type="ARBA" id="ARBA00023139"/>
    </source>
</evidence>
<evidence type="ECO:0000256" key="3">
    <source>
        <dbReference type="ARBA" id="ARBA00006929"/>
    </source>
</evidence>
<keyword evidence="10 11" id="KW-0449">Lipoprotein</keyword>
<keyword evidence="14" id="KW-0969">Cilium</keyword>
<keyword evidence="8 11" id="KW-0975">Bacterial flagellum</keyword>
<comment type="caution">
    <text evidence="14">The sequence shown here is derived from an EMBL/GenBank/DDBJ whole genome shotgun (WGS) entry which is preliminary data.</text>
</comment>
<dbReference type="GO" id="GO:0009427">
    <property type="term" value="C:bacterial-type flagellum basal body, distal rod, L ring"/>
    <property type="evidence" value="ECO:0007669"/>
    <property type="project" value="InterPro"/>
</dbReference>
<dbReference type="PRINTS" id="PR01008">
    <property type="entry name" value="FLGLRINGFLGH"/>
</dbReference>
<keyword evidence="7" id="KW-0564">Palmitate</keyword>
<keyword evidence="6 11" id="KW-0472">Membrane</keyword>
<feature type="signal peptide" evidence="13">
    <location>
        <begin position="1"/>
        <end position="22"/>
    </location>
</feature>